<reference evidence="3" key="1">
    <citation type="submission" date="2011-08" db="EMBL/GenBank/DDBJ databases">
        <authorList>
            <person name="Rombauts S."/>
        </authorList>
    </citation>
    <scope>NUCLEOTIDE SEQUENCE</scope>
    <source>
        <strain evidence="3">London</strain>
    </source>
</reference>
<evidence type="ECO:0000313" key="3">
    <source>
        <dbReference type="Proteomes" id="UP000015104"/>
    </source>
</evidence>
<keyword evidence="3" id="KW-1185">Reference proteome</keyword>
<organism evidence="2 3">
    <name type="scientific">Tetranychus urticae</name>
    <name type="common">Two-spotted spider mite</name>
    <dbReference type="NCBI Taxonomy" id="32264"/>
    <lineage>
        <taxon>Eukaryota</taxon>
        <taxon>Metazoa</taxon>
        <taxon>Ecdysozoa</taxon>
        <taxon>Arthropoda</taxon>
        <taxon>Chelicerata</taxon>
        <taxon>Arachnida</taxon>
        <taxon>Acari</taxon>
        <taxon>Acariformes</taxon>
        <taxon>Trombidiformes</taxon>
        <taxon>Prostigmata</taxon>
        <taxon>Eleutherengona</taxon>
        <taxon>Raphignathae</taxon>
        <taxon>Tetranychoidea</taxon>
        <taxon>Tetranychidae</taxon>
        <taxon>Tetranychus</taxon>
    </lineage>
</organism>
<dbReference type="HOGENOM" id="CLU_755079_0_0_1"/>
<evidence type="ECO:0008006" key="4">
    <source>
        <dbReference type="Google" id="ProtNLM"/>
    </source>
</evidence>
<feature type="transmembrane region" description="Helical" evidence="1">
    <location>
        <begin position="70"/>
        <end position="89"/>
    </location>
</feature>
<feature type="transmembrane region" description="Helical" evidence="1">
    <location>
        <begin position="230"/>
        <end position="250"/>
    </location>
</feature>
<feature type="transmembrane region" description="Helical" evidence="1">
    <location>
        <begin position="327"/>
        <end position="352"/>
    </location>
</feature>
<name>T1KAL0_TETUR</name>
<keyword evidence="1" id="KW-0472">Membrane</keyword>
<dbReference type="EnsemblMetazoa" id="tetur08g00790.1">
    <property type="protein sequence ID" value="tetur08g00790.1"/>
    <property type="gene ID" value="tetur08g00790"/>
</dbReference>
<sequence length="359" mass="40489">MNQINEISVDISRISNSSGLLFSFLVSLNAKIGVPIVALLSITSIIGGIFDLSITNSPTESETTLSVFNPIWLKIYSIYLGTVLLQFLVQRCNYKRFIYNIASLVPTECPSTKYYLTWQHGTSKLFITCGLLFELVLSVYTTAHLTKVTMKDSSLLAIALSYFFHLIAACNWIMVLQLIIESCIHLKSTLVFINQIVSSIQADNLTIEKVRSIRSTYSSIIQVTSQLDSFLVYSIFGFYLCILYNCHLHFTNLFIDNELSISNLLCFFGTFSYLLFVTYHIVSINYLVINFSEQIYSLSFLLFSTEINAEINLFLQRICHFDVGLTFAKLCIITPSFVASFATVLLSIALAAPSFRRGQ</sequence>
<feature type="transmembrane region" description="Helical" evidence="1">
    <location>
        <begin position="262"/>
        <end position="288"/>
    </location>
</feature>
<feature type="transmembrane region" description="Helical" evidence="1">
    <location>
        <begin position="20"/>
        <end position="50"/>
    </location>
</feature>
<dbReference type="AlphaFoldDB" id="T1KAL0"/>
<protein>
    <recommendedName>
        <fullName evidence="4">Gustatory receptor</fullName>
    </recommendedName>
</protein>
<feature type="transmembrane region" description="Helical" evidence="1">
    <location>
        <begin position="295"/>
        <end position="315"/>
    </location>
</feature>
<dbReference type="Proteomes" id="UP000015104">
    <property type="component" value="Unassembled WGS sequence"/>
</dbReference>
<feature type="transmembrane region" description="Helical" evidence="1">
    <location>
        <begin position="155"/>
        <end position="180"/>
    </location>
</feature>
<evidence type="ECO:0000313" key="2">
    <source>
        <dbReference type="EnsemblMetazoa" id="tetur08g00790.1"/>
    </source>
</evidence>
<reference evidence="2" key="2">
    <citation type="submission" date="2015-06" db="UniProtKB">
        <authorList>
            <consortium name="EnsemblMetazoa"/>
        </authorList>
    </citation>
    <scope>IDENTIFICATION</scope>
</reference>
<keyword evidence="1" id="KW-0812">Transmembrane</keyword>
<evidence type="ECO:0000256" key="1">
    <source>
        <dbReference type="SAM" id="Phobius"/>
    </source>
</evidence>
<feature type="transmembrane region" description="Helical" evidence="1">
    <location>
        <begin position="125"/>
        <end position="143"/>
    </location>
</feature>
<keyword evidence="1" id="KW-1133">Transmembrane helix</keyword>
<accession>T1KAL0</accession>
<proteinExistence type="predicted"/>
<dbReference type="EMBL" id="CAEY01001941">
    <property type="status" value="NOT_ANNOTATED_CDS"/>
    <property type="molecule type" value="Genomic_DNA"/>
</dbReference>